<name>A0AAD9K522_RIDPI</name>
<keyword evidence="4 6" id="KW-1133">Transmembrane helix</keyword>
<gene>
    <name evidence="7" type="ORF">NP493_1430g00017</name>
</gene>
<dbReference type="PANTHER" id="PTHR10283:SF82">
    <property type="entry name" value="SOLUTE CARRIER FAMILY 13 MEMBER 2"/>
    <property type="match status" value="1"/>
</dbReference>
<evidence type="ECO:0000313" key="8">
    <source>
        <dbReference type="Proteomes" id="UP001209878"/>
    </source>
</evidence>
<comment type="caution">
    <text evidence="7">The sequence shown here is derived from an EMBL/GenBank/DDBJ whole genome shotgun (WGS) entry which is preliminary data.</text>
</comment>
<feature type="transmembrane region" description="Helical" evidence="6">
    <location>
        <begin position="165"/>
        <end position="187"/>
    </location>
</feature>
<evidence type="ECO:0000256" key="5">
    <source>
        <dbReference type="ARBA" id="ARBA00023136"/>
    </source>
</evidence>
<protein>
    <submittedName>
        <fullName evidence="7">Uncharacterized protein</fullName>
    </submittedName>
</protein>
<keyword evidence="8" id="KW-1185">Reference proteome</keyword>
<evidence type="ECO:0000256" key="4">
    <source>
        <dbReference type="ARBA" id="ARBA00022989"/>
    </source>
</evidence>
<organism evidence="7 8">
    <name type="scientific">Ridgeia piscesae</name>
    <name type="common">Tubeworm</name>
    <dbReference type="NCBI Taxonomy" id="27915"/>
    <lineage>
        <taxon>Eukaryota</taxon>
        <taxon>Metazoa</taxon>
        <taxon>Spiralia</taxon>
        <taxon>Lophotrochozoa</taxon>
        <taxon>Annelida</taxon>
        <taxon>Polychaeta</taxon>
        <taxon>Sedentaria</taxon>
        <taxon>Canalipalpata</taxon>
        <taxon>Sabellida</taxon>
        <taxon>Siboglinidae</taxon>
        <taxon>Ridgeia</taxon>
    </lineage>
</organism>
<proteinExistence type="inferred from homology"/>
<sequence length="252" mass="26980">MYPALLRSLLGRDDDESPATTARVSRIIQAEYDKLGPFTYVSNPTCAVLVAVCLFAIPSKCPSLDERVHPGALLDWKTTIGRVPWGVLLLLGGGYALADVSKTSGLSVAVGDSLVSLTDFPPWVVAAAVTAIIAGLTEFTSNVTTTALLLPILAELSVKLGMNPLYLMIHGNIGATFAFMLPIATAPNAIVFAHGDLNVLDMVKSGFVMNIVCIVIVLVATHTWGMIFFDLRHVPWHMTTQVINSTTPHIPI</sequence>
<keyword evidence="3 6" id="KW-0812">Transmembrane</keyword>
<evidence type="ECO:0000313" key="7">
    <source>
        <dbReference type="EMBL" id="KAK2164100.1"/>
    </source>
</evidence>
<accession>A0AAD9K522</accession>
<dbReference type="Pfam" id="PF00939">
    <property type="entry name" value="Na_sulph_symp"/>
    <property type="match status" value="1"/>
</dbReference>
<dbReference type="AlphaFoldDB" id="A0AAD9K522"/>
<dbReference type="Proteomes" id="UP001209878">
    <property type="component" value="Unassembled WGS sequence"/>
</dbReference>
<dbReference type="EMBL" id="JAODUO010001430">
    <property type="protein sequence ID" value="KAK2164100.1"/>
    <property type="molecule type" value="Genomic_DNA"/>
</dbReference>
<evidence type="ECO:0000256" key="2">
    <source>
        <dbReference type="ARBA" id="ARBA00006772"/>
    </source>
</evidence>
<dbReference type="PANTHER" id="PTHR10283">
    <property type="entry name" value="SOLUTE CARRIER FAMILY 13 MEMBER"/>
    <property type="match status" value="1"/>
</dbReference>
<comment type="similarity">
    <text evidence="2">Belongs to the SLC13A/DASS transporter (TC 2.A.47) family. NADC subfamily.</text>
</comment>
<dbReference type="GO" id="GO:0015556">
    <property type="term" value="F:C4-dicarboxylate transmembrane transporter activity"/>
    <property type="evidence" value="ECO:0007669"/>
    <property type="project" value="UniProtKB-ARBA"/>
</dbReference>
<comment type="subcellular location">
    <subcellularLocation>
        <location evidence="1">Membrane</location>
        <topology evidence="1">Multi-pass membrane protein</topology>
    </subcellularLocation>
</comment>
<dbReference type="InterPro" id="IPR001898">
    <property type="entry name" value="SLC13A/DASS"/>
</dbReference>
<feature type="transmembrane region" description="Helical" evidence="6">
    <location>
        <begin position="207"/>
        <end position="229"/>
    </location>
</feature>
<keyword evidence="5 6" id="KW-0472">Membrane</keyword>
<dbReference type="GO" id="GO:0005886">
    <property type="term" value="C:plasma membrane"/>
    <property type="evidence" value="ECO:0007669"/>
    <property type="project" value="TreeGrafter"/>
</dbReference>
<evidence type="ECO:0000256" key="3">
    <source>
        <dbReference type="ARBA" id="ARBA00022692"/>
    </source>
</evidence>
<evidence type="ECO:0000256" key="6">
    <source>
        <dbReference type="SAM" id="Phobius"/>
    </source>
</evidence>
<dbReference type="GO" id="GO:0005310">
    <property type="term" value="F:dicarboxylic acid transmembrane transporter activity"/>
    <property type="evidence" value="ECO:0007669"/>
    <property type="project" value="UniProtKB-ARBA"/>
</dbReference>
<evidence type="ECO:0000256" key="1">
    <source>
        <dbReference type="ARBA" id="ARBA00004141"/>
    </source>
</evidence>
<reference evidence="7" key="1">
    <citation type="journal article" date="2023" name="Mol. Biol. Evol.">
        <title>Third-Generation Sequencing Reveals the Adaptive Role of the Epigenome in Three Deep-Sea Polychaetes.</title>
        <authorList>
            <person name="Perez M."/>
            <person name="Aroh O."/>
            <person name="Sun Y."/>
            <person name="Lan Y."/>
            <person name="Juniper S.K."/>
            <person name="Young C.R."/>
            <person name="Angers B."/>
            <person name="Qian P.Y."/>
        </authorList>
    </citation>
    <scope>NUCLEOTIDE SEQUENCE</scope>
    <source>
        <strain evidence="7">R07B-5</strain>
    </source>
</reference>